<keyword evidence="2 5" id="KW-0575">Peroxidase</keyword>
<evidence type="ECO:0000256" key="3">
    <source>
        <dbReference type="ARBA" id="ARBA00023002"/>
    </source>
</evidence>
<dbReference type="FunFam" id="3.40.30.10:FF:000010">
    <property type="entry name" value="Glutathione peroxidase"/>
    <property type="match status" value="1"/>
</dbReference>
<dbReference type="PROSITE" id="PS00460">
    <property type="entry name" value="GLUTATHIONE_PEROXID_1"/>
    <property type="match status" value="1"/>
</dbReference>
<dbReference type="SUPFAM" id="SSF52833">
    <property type="entry name" value="Thioredoxin-like"/>
    <property type="match status" value="1"/>
</dbReference>
<dbReference type="GO" id="GO:0004601">
    <property type="term" value="F:peroxidase activity"/>
    <property type="evidence" value="ECO:0007669"/>
    <property type="project" value="UniProtKB-KW"/>
</dbReference>
<gene>
    <name evidence="7" type="ORF">SAMN06295920_102541</name>
</gene>
<dbReference type="CDD" id="cd00340">
    <property type="entry name" value="GSH_Peroxidase"/>
    <property type="match status" value="1"/>
</dbReference>
<dbReference type="RefSeq" id="WP_079647269.1">
    <property type="nucleotide sequence ID" value="NZ_FUYM01000002.1"/>
</dbReference>
<dbReference type="PROSITE" id="PS00763">
    <property type="entry name" value="GLUTATHIONE_PEROXID_2"/>
    <property type="match status" value="1"/>
</dbReference>
<feature type="domain" description="Thioredoxin" evidence="6">
    <location>
        <begin position="1"/>
        <end position="160"/>
    </location>
</feature>
<dbReference type="PIRSF" id="PIRSF000303">
    <property type="entry name" value="Glutathion_perox"/>
    <property type="match status" value="1"/>
</dbReference>
<evidence type="ECO:0000256" key="4">
    <source>
        <dbReference type="PIRSR" id="PIRSR000303-1"/>
    </source>
</evidence>
<evidence type="ECO:0000313" key="7">
    <source>
        <dbReference type="EMBL" id="SKB43051.1"/>
    </source>
</evidence>
<dbReference type="InterPro" id="IPR000889">
    <property type="entry name" value="Glutathione_peroxidase"/>
</dbReference>
<evidence type="ECO:0000313" key="8">
    <source>
        <dbReference type="Proteomes" id="UP000189818"/>
    </source>
</evidence>
<dbReference type="InterPro" id="IPR029759">
    <property type="entry name" value="GPX_AS"/>
</dbReference>
<dbReference type="InterPro" id="IPR013766">
    <property type="entry name" value="Thioredoxin_domain"/>
</dbReference>
<dbReference type="Proteomes" id="UP000189818">
    <property type="component" value="Unassembled WGS sequence"/>
</dbReference>
<evidence type="ECO:0000256" key="2">
    <source>
        <dbReference type="ARBA" id="ARBA00022559"/>
    </source>
</evidence>
<dbReference type="AlphaFoldDB" id="A0A1T5B704"/>
<dbReference type="OrthoDB" id="9785502at2"/>
<dbReference type="PANTHER" id="PTHR11592:SF78">
    <property type="entry name" value="GLUTATHIONE PEROXIDASE"/>
    <property type="match status" value="1"/>
</dbReference>
<dbReference type="PRINTS" id="PR01011">
    <property type="entry name" value="GLUTPROXDASE"/>
</dbReference>
<dbReference type="PANTHER" id="PTHR11592">
    <property type="entry name" value="GLUTATHIONE PEROXIDASE"/>
    <property type="match status" value="1"/>
</dbReference>
<dbReference type="Pfam" id="PF00255">
    <property type="entry name" value="GSHPx"/>
    <property type="match status" value="1"/>
</dbReference>
<evidence type="ECO:0000256" key="1">
    <source>
        <dbReference type="ARBA" id="ARBA00006926"/>
    </source>
</evidence>
<dbReference type="InterPro" id="IPR029760">
    <property type="entry name" value="GPX_CS"/>
</dbReference>
<dbReference type="STRING" id="439228.SAMN06295920_102541"/>
<reference evidence="8" key="1">
    <citation type="submission" date="2017-02" db="EMBL/GenBank/DDBJ databases">
        <authorList>
            <person name="Varghese N."/>
            <person name="Submissions S."/>
        </authorList>
    </citation>
    <scope>NUCLEOTIDE SEQUENCE [LARGE SCALE GENOMIC DNA]</scope>
    <source>
        <strain evidence="8">UM2</strain>
    </source>
</reference>
<keyword evidence="3 5" id="KW-0560">Oxidoreductase</keyword>
<dbReference type="PROSITE" id="PS51355">
    <property type="entry name" value="GLUTATHIONE_PEROXID_3"/>
    <property type="match status" value="1"/>
</dbReference>
<comment type="similarity">
    <text evidence="1 5">Belongs to the glutathione peroxidase family.</text>
</comment>
<keyword evidence="8" id="KW-1185">Reference proteome</keyword>
<sequence>MTTAYDFSARAIDGSEVPLDRWRGKVLLIVNTASQCGFTPQYAGLEMLHEQLSDRGLVVLGFPCNQFGGQEPGDEAEIDAFCRTSYDVRFPMFAKVEVNGPGAHPLYGWLKSNARGILGTEGIKWNFTKFLIDRSGQVFSRYAPTTKPEAIRGEIEELLEGA</sequence>
<evidence type="ECO:0000259" key="6">
    <source>
        <dbReference type="PROSITE" id="PS51352"/>
    </source>
</evidence>
<dbReference type="EMBL" id="FUYM01000002">
    <property type="protein sequence ID" value="SKB43051.1"/>
    <property type="molecule type" value="Genomic_DNA"/>
</dbReference>
<name>A0A1T5B704_9SPHN</name>
<feature type="active site" evidence="4">
    <location>
        <position position="36"/>
    </location>
</feature>
<proteinExistence type="inferred from homology"/>
<dbReference type="PROSITE" id="PS51352">
    <property type="entry name" value="THIOREDOXIN_2"/>
    <property type="match status" value="1"/>
</dbReference>
<dbReference type="GO" id="GO:0034599">
    <property type="term" value="P:cellular response to oxidative stress"/>
    <property type="evidence" value="ECO:0007669"/>
    <property type="project" value="TreeGrafter"/>
</dbReference>
<dbReference type="InterPro" id="IPR036249">
    <property type="entry name" value="Thioredoxin-like_sf"/>
</dbReference>
<dbReference type="Gene3D" id="3.40.30.10">
    <property type="entry name" value="Glutaredoxin"/>
    <property type="match status" value="1"/>
</dbReference>
<organism evidence="7 8">
    <name type="scientific">Rhizorhabdus histidinilytica</name>
    <dbReference type="NCBI Taxonomy" id="439228"/>
    <lineage>
        <taxon>Bacteria</taxon>
        <taxon>Pseudomonadati</taxon>
        <taxon>Pseudomonadota</taxon>
        <taxon>Alphaproteobacteria</taxon>
        <taxon>Sphingomonadales</taxon>
        <taxon>Sphingomonadaceae</taxon>
        <taxon>Rhizorhabdus</taxon>
    </lineage>
</organism>
<evidence type="ECO:0000256" key="5">
    <source>
        <dbReference type="RuleBase" id="RU000499"/>
    </source>
</evidence>
<accession>A0A1T5B704</accession>
<protein>
    <recommendedName>
        <fullName evidence="5">Glutathione peroxidase</fullName>
    </recommendedName>
</protein>